<organism evidence="8 9">
    <name type="scientific">Pseudoxanthobacter soli DSM 19599</name>
    <dbReference type="NCBI Taxonomy" id="1123029"/>
    <lineage>
        <taxon>Bacteria</taxon>
        <taxon>Pseudomonadati</taxon>
        <taxon>Pseudomonadota</taxon>
        <taxon>Alphaproteobacteria</taxon>
        <taxon>Hyphomicrobiales</taxon>
        <taxon>Segnochrobactraceae</taxon>
        <taxon>Pseudoxanthobacter</taxon>
    </lineage>
</organism>
<evidence type="ECO:0000256" key="4">
    <source>
        <dbReference type="ARBA" id="ARBA00022989"/>
    </source>
</evidence>
<keyword evidence="4 7" id="KW-1133">Transmembrane helix</keyword>
<evidence type="ECO:0000256" key="7">
    <source>
        <dbReference type="SAM" id="Phobius"/>
    </source>
</evidence>
<feature type="region of interest" description="Disordered" evidence="6">
    <location>
        <begin position="1"/>
        <end position="27"/>
    </location>
</feature>
<sequence length="364" mass="37794">MTGAATTPSHPDFKAAAMTSPPTPPMQNDHQSLFARLRGATAFWMFLVLLGLVAVFSAISPNNVFLSLNNLFTIALNASQLILLACGMTFLLGARHLDLSIGSNVVLSSVLAAKTITALAGTPDEVAMGEYPNLALAVTSGTLVAFATSIAFGAVNGFLVTRLKLSSFLVTLATTAIGLGLALVITHGANVPHLPRVLQTSFAVYRVFGFVPMPVIIALAVAAVLWFVLSQTTYGTHTLAIGSSPDSARRAGIATDRHVTSLFMLMGALAGATAMLDISRFATTNISGHQTDSLQAIAAAVIGGTSLFGGIASLPGAVVGALIPVVLATGLVIMRVDSFYQLIVVGMIVIAAVYIDQRNRARET</sequence>
<feature type="transmembrane region" description="Helical" evidence="7">
    <location>
        <begin position="167"/>
        <end position="187"/>
    </location>
</feature>
<dbReference type="PANTHER" id="PTHR32196">
    <property type="entry name" value="ABC TRANSPORTER PERMEASE PROTEIN YPHD-RELATED-RELATED"/>
    <property type="match status" value="1"/>
</dbReference>
<evidence type="ECO:0000256" key="5">
    <source>
        <dbReference type="ARBA" id="ARBA00023136"/>
    </source>
</evidence>
<dbReference type="GO" id="GO:0022857">
    <property type="term" value="F:transmembrane transporter activity"/>
    <property type="evidence" value="ECO:0007669"/>
    <property type="project" value="InterPro"/>
</dbReference>
<dbReference type="InterPro" id="IPR001851">
    <property type="entry name" value="ABC_transp_permease"/>
</dbReference>
<feature type="transmembrane region" description="Helical" evidence="7">
    <location>
        <begin position="71"/>
        <end position="93"/>
    </location>
</feature>
<dbReference type="OrthoDB" id="192433at2"/>
<name>A0A1M7ZH54_9HYPH</name>
<dbReference type="Pfam" id="PF02653">
    <property type="entry name" value="BPD_transp_2"/>
    <property type="match status" value="1"/>
</dbReference>
<evidence type="ECO:0000313" key="8">
    <source>
        <dbReference type="EMBL" id="SHO64245.1"/>
    </source>
</evidence>
<keyword evidence="9" id="KW-1185">Reference proteome</keyword>
<dbReference type="Proteomes" id="UP000186406">
    <property type="component" value="Unassembled WGS sequence"/>
</dbReference>
<dbReference type="GO" id="GO:0005886">
    <property type="term" value="C:plasma membrane"/>
    <property type="evidence" value="ECO:0007669"/>
    <property type="project" value="UniProtKB-SubCell"/>
</dbReference>
<dbReference type="EMBL" id="FRXO01000003">
    <property type="protein sequence ID" value="SHO64245.1"/>
    <property type="molecule type" value="Genomic_DNA"/>
</dbReference>
<feature type="transmembrane region" description="Helical" evidence="7">
    <location>
        <begin position="339"/>
        <end position="355"/>
    </location>
</feature>
<keyword evidence="3 7" id="KW-0812">Transmembrane</keyword>
<protein>
    <submittedName>
        <fullName evidence="8">Ribose transport system permease protein</fullName>
    </submittedName>
</protein>
<evidence type="ECO:0000313" key="9">
    <source>
        <dbReference type="Proteomes" id="UP000186406"/>
    </source>
</evidence>
<proteinExistence type="predicted"/>
<dbReference type="AlphaFoldDB" id="A0A1M7ZH54"/>
<evidence type="ECO:0000256" key="3">
    <source>
        <dbReference type="ARBA" id="ARBA00022692"/>
    </source>
</evidence>
<feature type="transmembrane region" description="Helical" evidence="7">
    <location>
        <begin position="41"/>
        <end position="59"/>
    </location>
</feature>
<feature type="transmembrane region" description="Helical" evidence="7">
    <location>
        <begin position="207"/>
        <end position="229"/>
    </location>
</feature>
<accession>A0A1M7ZH54</accession>
<feature type="transmembrane region" description="Helical" evidence="7">
    <location>
        <begin position="296"/>
        <end position="327"/>
    </location>
</feature>
<dbReference type="RefSeq" id="WP_084564289.1">
    <property type="nucleotide sequence ID" value="NZ_FRXO01000003.1"/>
</dbReference>
<gene>
    <name evidence="8" type="ORF">SAMN02745172_01643</name>
</gene>
<reference evidence="8 9" key="1">
    <citation type="submission" date="2016-12" db="EMBL/GenBank/DDBJ databases">
        <authorList>
            <person name="Song W.-J."/>
            <person name="Kurnit D.M."/>
        </authorList>
    </citation>
    <scope>NUCLEOTIDE SEQUENCE [LARGE SCALE GENOMIC DNA]</scope>
    <source>
        <strain evidence="8 9">DSM 19599</strain>
    </source>
</reference>
<keyword evidence="2" id="KW-1003">Cell membrane</keyword>
<dbReference type="STRING" id="1123029.SAMN02745172_01643"/>
<dbReference type="PANTHER" id="PTHR32196:SF72">
    <property type="entry name" value="RIBOSE IMPORT PERMEASE PROTEIN RBSC"/>
    <property type="match status" value="1"/>
</dbReference>
<dbReference type="CDD" id="cd06579">
    <property type="entry name" value="TM_PBP1_transp_AraH_like"/>
    <property type="match status" value="1"/>
</dbReference>
<keyword evidence="5 7" id="KW-0472">Membrane</keyword>
<evidence type="ECO:0000256" key="1">
    <source>
        <dbReference type="ARBA" id="ARBA00004651"/>
    </source>
</evidence>
<evidence type="ECO:0000256" key="6">
    <source>
        <dbReference type="SAM" id="MobiDB-lite"/>
    </source>
</evidence>
<comment type="subcellular location">
    <subcellularLocation>
        <location evidence="1">Cell membrane</location>
        <topology evidence="1">Multi-pass membrane protein</topology>
    </subcellularLocation>
</comment>
<evidence type="ECO:0000256" key="2">
    <source>
        <dbReference type="ARBA" id="ARBA00022475"/>
    </source>
</evidence>
<feature type="transmembrane region" description="Helical" evidence="7">
    <location>
        <begin position="134"/>
        <end position="155"/>
    </location>
</feature>
<feature type="transmembrane region" description="Helical" evidence="7">
    <location>
        <begin position="105"/>
        <end position="122"/>
    </location>
</feature>
<feature type="transmembrane region" description="Helical" evidence="7">
    <location>
        <begin position="259"/>
        <end position="276"/>
    </location>
</feature>